<dbReference type="Proteomes" id="UP001156318">
    <property type="component" value="Chromosome"/>
</dbReference>
<feature type="domain" description="EAL" evidence="11">
    <location>
        <begin position="268"/>
        <end position="520"/>
    </location>
</feature>
<dbReference type="RefSeq" id="WP_264384933.1">
    <property type="nucleotide sequence ID" value="NZ_CP074352.1"/>
</dbReference>
<accession>A0ABY6JGP6</accession>
<evidence type="ECO:0000313" key="12">
    <source>
        <dbReference type="EMBL" id="UYU31623.1"/>
    </source>
</evidence>
<protein>
    <recommendedName>
        <fullName evidence="2">cyclic-guanylate-specific phosphodiesterase</fullName>
        <ecNumber evidence="2">3.1.4.52</ecNumber>
    </recommendedName>
</protein>
<dbReference type="Pfam" id="PF12792">
    <property type="entry name" value="CSS-motif"/>
    <property type="match status" value="1"/>
</dbReference>
<proteinExistence type="predicted"/>
<dbReference type="CDD" id="cd01948">
    <property type="entry name" value="EAL"/>
    <property type="match status" value="1"/>
</dbReference>
<comment type="catalytic activity">
    <reaction evidence="9">
        <text>3',3'-c-di-GMP + H2O = 5'-phosphoguanylyl(3'-&gt;5')guanosine + H(+)</text>
        <dbReference type="Rhea" id="RHEA:24902"/>
        <dbReference type="ChEBI" id="CHEBI:15377"/>
        <dbReference type="ChEBI" id="CHEBI:15378"/>
        <dbReference type="ChEBI" id="CHEBI:58754"/>
        <dbReference type="ChEBI" id="CHEBI:58805"/>
        <dbReference type="EC" id="3.1.4.52"/>
    </reaction>
</comment>
<dbReference type="InterPro" id="IPR024744">
    <property type="entry name" value="CSS-motif_dom"/>
</dbReference>
<dbReference type="SMART" id="SM00052">
    <property type="entry name" value="EAL"/>
    <property type="match status" value="1"/>
</dbReference>
<dbReference type="InterPro" id="IPR035919">
    <property type="entry name" value="EAL_sf"/>
</dbReference>
<keyword evidence="7 10" id="KW-1133">Transmembrane helix</keyword>
<evidence type="ECO:0000256" key="2">
    <source>
        <dbReference type="ARBA" id="ARBA00012282"/>
    </source>
</evidence>
<keyword evidence="5 10" id="KW-0812">Transmembrane</keyword>
<comment type="subcellular location">
    <subcellularLocation>
        <location evidence="1">Cell membrane</location>
        <topology evidence="1">Multi-pass membrane protein</topology>
    </subcellularLocation>
</comment>
<dbReference type="EMBL" id="CP074352">
    <property type="protein sequence ID" value="UYU31623.1"/>
    <property type="molecule type" value="Genomic_DNA"/>
</dbReference>
<dbReference type="PANTHER" id="PTHR33121">
    <property type="entry name" value="CYCLIC DI-GMP PHOSPHODIESTERASE PDEF"/>
    <property type="match status" value="1"/>
</dbReference>
<evidence type="ECO:0000313" key="13">
    <source>
        <dbReference type="Proteomes" id="UP001156318"/>
    </source>
</evidence>
<dbReference type="EC" id="3.1.4.52" evidence="2"/>
<organism evidence="12 13">
    <name type="scientific">Siccibacter colletis</name>
    <dbReference type="NCBI Taxonomy" id="1505757"/>
    <lineage>
        <taxon>Bacteria</taxon>
        <taxon>Pseudomonadati</taxon>
        <taxon>Pseudomonadota</taxon>
        <taxon>Gammaproteobacteria</taxon>
        <taxon>Enterobacterales</taxon>
        <taxon>Enterobacteriaceae</taxon>
        <taxon>Siccibacter</taxon>
    </lineage>
</organism>
<dbReference type="InterPro" id="IPR050706">
    <property type="entry name" value="Cyclic-di-GMP_PDE-like"/>
</dbReference>
<dbReference type="PROSITE" id="PS50883">
    <property type="entry name" value="EAL"/>
    <property type="match status" value="1"/>
</dbReference>
<keyword evidence="6" id="KW-0378">Hydrolase</keyword>
<evidence type="ECO:0000256" key="1">
    <source>
        <dbReference type="ARBA" id="ARBA00004651"/>
    </source>
</evidence>
<dbReference type="PANTHER" id="PTHR33121:SF60">
    <property type="entry name" value="CYCLIC DI-GMP PHOSPHODIESTERASE PDEC-RELATED"/>
    <property type="match status" value="1"/>
</dbReference>
<reference evidence="12 13" key="1">
    <citation type="submission" date="2021-05" db="EMBL/GenBank/DDBJ databases">
        <title>Isolation, identification, and the growth promoting effects of Pantoea dispersa strain YSD J2 from the aboveground leaves of Cyperus esculentus L.Var. Sativus.</title>
        <authorList>
            <person name="Wang S."/>
            <person name="Tang X.M."/>
            <person name="Huang Y.N."/>
        </authorList>
    </citation>
    <scope>NUCLEOTIDE SEQUENCE [LARGE SCALE GENOMIC DNA]</scope>
    <source>
        <strain evidence="13">YSD YN2</strain>
    </source>
</reference>
<sequence length="529" mass="60253">MHHRAGRNALRITGIIMVVLLPVIFAVWFAQLRAVSDTRDHLRSFAHLILNRTSIVVDDAMRARAMAESFRGASCSDDHRKFMLDIVRGHLFVEDLVYARGNNFLCSTQLTLSTPLTLRRANFNDTSDTAIYYYRDTPFYAGYKMLYMQRGNYAVVINPRAFGDVMSDDTSLVYGTYDTVNDEFFSLSAHADMQTLSPLIQRNQQTFQLDGRFYTIARSATRPVAIIVSTTMTRFHEQFWHQLTLTLPLGLICSLIVSLVWSRTRQQLKSPRRRLQRALRRQQLRLYYQPIIDIRQGRCVGAEALLRWPGFNGTVMSPAEFIPLAESEGMIAQVTDYVVDQLFIDLGDYLARHPDIYISLNLSASDFHSPRLIAMIAEKAKQHQVRPQQIKIEVTERGFIDVPKTTPVIQAFRQAGYEIAIDDFGTGYSNLHNLYSLNVDILKIDKSFIDTLATNSTSHLVAEHIIDMAHSLRLKIIAEGVETAEQVSWLLKRGVQYCQGWYFAKALPPQGFIAWMDKPEAAEPARQGA</sequence>
<evidence type="ECO:0000256" key="7">
    <source>
        <dbReference type="ARBA" id="ARBA00022989"/>
    </source>
</evidence>
<keyword evidence="13" id="KW-1185">Reference proteome</keyword>
<evidence type="ECO:0000259" key="11">
    <source>
        <dbReference type="PROSITE" id="PS50883"/>
    </source>
</evidence>
<evidence type="ECO:0000256" key="9">
    <source>
        <dbReference type="ARBA" id="ARBA00034290"/>
    </source>
</evidence>
<gene>
    <name evidence="12" type="ORF">KFZ77_17635</name>
</gene>
<dbReference type="InterPro" id="IPR001633">
    <property type="entry name" value="EAL_dom"/>
</dbReference>
<evidence type="ECO:0000256" key="6">
    <source>
        <dbReference type="ARBA" id="ARBA00022801"/>
    </source>
</evidence>
<evidence type="ECO:0000256" key="5">
    <source>
        <dbReference type="ARBA" id="ARBA00022692"/>
    </source>
</evidence>
<dbReference type="SUPFAM" id="SSF141868">
    <property type="entry name" value="EAL domain-like"/>
    <property type="match status" value="1"/>
</dbReference>
<keyword evidence="3" id="KW-1003">Cell membrane</keyword>
<evidence type="ECO:0000256" key="8">
    <source>
        <dbReference type="ARBA" id="ARBA00023136"/>
    </source>
</evidence>
<evidence type="ECO:0000256" key="3">
    <source>
        <dbReference type="ARBA" id="ARBA00022475"/>
    </source>
</evidence>
<feature type="transmembrane region" description="Helical" evidence="10">
    <location>
        <begin position="12"/>
        <end position="30"/>
    </location>
</feature>
<evidence type="ECO:0000256" key="4">
    <source>
        <dbReference type="ARBA" id="ARBA00022636"/>
    </source>
</evidence>
<keyword evidence="4" id="KW-0973">c-di-GMP</keyword>
<name>A0ABY6JGP6_9ENTR</name>
<dbReference type="Pfam" id="PF00563">
    <property type="entry name" value="EAL"/>
    <property type="match status" value="1"/>
</dbReference>
<evidence type="ECO:0000256" key="10">
    <source>
        <dbReference type="SAM" id="Phobius"/>
    </source>
</evidence>
<keyword evidence="8 10" id="KW-0472">Membrane</keyword>
<dbReference type="Gene3D" id="3.20.20.450">
    <property type="entry name" value="EAL domain"/>
    <property type="match status" value="1"/>
</dbReference>
<feature type="transmembrane region" description="Helical" evidence="10">
    <location>
        <begin position="239"/>
        <end position="262"/>
    </location>
</feature>